<protein>
    <submittedName>
        <fullName evidence="1">Uncharacterized protein</fullName>
    </submittedName>
</protein>
<dbReference type="EMBL" id="JPSP01000003">
    <property type="protein sequence ID" value="KFF41791.1"/>
    <property type="molecule type" value="Genomic_DNA"/>
</dbReference>
<proteinExistence type="predicted"/>
<dbReference type="Proteomes" id="UP000028922">
    <property type="component" value="Unassembled WGS sequence"/>
</dbReference>
<dbReference type="STRING" id="1527444.ucyna2_00420"/>
<comment type="caution">
    <text evidence="1">The sequence shown here is derived from an EMBL/GenBank/DDBJ whole genome shotgun (WGS) entry which is preliminary data.</text>
</comment>
<accession>A0A086CHX7</accession>
<organism evidence="1 2">
    <name type="scientific">Candidatus Atelocyanobacterium thalassa isolate SIO64986</name>
    <dbReference type="NCBI Taxonomy" id="1527444"/>
    <lineage>
        <taxon>Bacteria</taxon>
        <taxon>Bacillati</taxon>
        <taxon>Cyanobacteriota</taxon>
        <taxon>Cyanophyceae</taxon>
        <taxon>Oscillatoriophycideae</taxon>
        <taxon>Chroococcales</taxon>
        <taxon>Aphanothecaceae</taxon>
        <taxon>Candidatus Atelocyanobacterium</taxon>
        <taxon>Candidatus Atelocyanobacterium thalassae</taxon>
    </lineage>
</organism>
<evidence type="ECO:0000313" key="1">
    <source>
        <dbReference type="EMBL" id="KFF41791.1"/>
    </source>
</evidence>
<evidence type="ECO:0000313" key="2">
    <source>
        <dbReference type="Proteomes" id="UP000028922"/>
    </source>
</evidence>
<dbReference type="AlphaFoldDB" id="A0A086CHX7"/>
<reference evidence="1 2" key="1">
    <citation type="submission" date="2014-08" db="EMBL/GenBank/DDBJ databases">
        <title>Comparative genomics reveals surprising divergence of two closely related strains of uncultivated UCYN-A cyanobacteria.</title>
        <authorList>
            <person name="Bombar D."/>
            <person name="Heller P."/>
            <person name="Sanchez-Baracaldo P."/>
            <person name="Carter B.J."/>
            <person name="Zert J.P."/>
        </authorList>
    </citation>
    <scope>NUCLEOTIDE SEQUENCE [LARGE SCALE GENOMIC DNA]</scope>
</reference>
<dbReference type="eggNOG" id="ENOG50320CM">
    <property type="taxonomic scope" value="Bacteria"/>
</dbReference>
<sequence length="213" mass="24394">MKHGVVLLMTLKIKTLFILKCCCLGIFSMIPISRGYAAIVQKSEHLHTIIDSKHIPISIVKTNCPNSFEVLMTQLLHDLPSYSNRVAQRARRSNEKDTYSYIILAGKLELQPLPLTNFQYKSLLPDNTRQAFFTTLERHYSHERISIVENYYRVFVSKGDDGWRLVYLSSRPGHINTDSDLLLQVPLPPRNAINGTVGQGIRIWLRDCRIGNL</sequence>
<gene>
    <name evidence="1" type="ORF">ucyna2_00420</name>
</gene>
<name>A0A086CHX7_9CHRO</name>